<organism evidence="17 18">
    <name type="scientific">Candidatus Endonucleibacter bathymodioli</name>
    <dbReference type="NCBI Taxonomy" id="539814"/>
    <lineage>
        <taxon>Bacteria</taxon>
        <taxon>Pseudomonadati</taxon>
        <taxon>Pseudomonadota</taxon>
        <taxon>Gammaproteobacteria</taxon>
        <taxon>Oceanospirillales</taxon>
        <taxon>Endozoicomonadaceae</taxon>
        <taxon>Candidatus Endonucleibacter</taxon>
    </lineage>
</organism>
<dbReference type="PANTHER" id="PTHR22749:SF6">
    <property type="entry name" value="RIBOFLAVIN KINASE"/>
    <property type="match status" value="1"/>
</dbReference>
<comment type="catalytic activity">
    <reaction evidence="14 15">
        <text>FMN + ATP + H(+) = FAD + diphosphate</text>
        <dbReference type="Rhea" id="RHEA:17237"/>
        <dbReference type="ChEBI" id="CHEBI:15378"/>
        <dbReference type="ChEBI" id="CHEBI:30616"/>
        <dbReference type="ChEBI" id="CHEBI:33019"/>
        <dbReference type="ChEBI" id="CHEBI:57692"/>
        <dbReference type="ChEBI" id="CHEBI:58210"/>
        <dbReference type="EC" id="2.7.7.2"/>
    </reaction>
</comment>
<accession>A0AA90SEA9</accession>
<dbReference type="Proteomes" id="UP001178148">
    <property type="component" value="Unassembled WGS sequence"/>
</dbReference>
<evidence type="ECO:0000256" key="2">
    <source>
        <dbReference type="ARBA" id="ARBA00004726"/>
    </source>
</evidence>
<comment type="catalytic activity">
    <reaction evidence="13 15">
        <text>riboflavin + ATP = FMN + ADP + H(+)</text>
        <dbReference type="Rhea" id="RHEA:14357"/>
        <dbReference type="ChEBI" id="CHEBI:15378"/>
        <dbReference type="ChEBI" id="CHEBI:30616"/>
        <dbReference type="ChEBI" id="CHEBI:57986"/>
        <dbReference type="ChEBI" id="CHEBI:58210"/>
        <dbReference type="ChEBI" id="CHEBI:456216"/>
        <dbReference type="EC" id="2.7.1.26"/>
    </reaction>
</comment>
<comment type="pathway">
    <text evidence="2 15">Cofactor biosynthesis; FAD biosynthesis; FAD from FMN: step 1/1.</text>
</comment>
<sequence length="308" mass="34260">MHLIRGLHNIRREHRACVATIGNFDGVHLGHKAMLKALRTEAQKRRTKTCVITFEPLPQEHFSIGDSPTRLTTLREKLFLLEHCGVAQVLCLSFGNKLSNIHADDFVKNILVDGLGASYLVVGDDFRFGYKRRGGFSHLCDMGRQYGFGVSGSPTESMNGKRISSTRVRYALAAGRLEEANQLLGHPLTIIGRVIKGQQLGRELGYPTANIRIARHKTPTTGVFAVNVYFENKCYNAVANVGVRPTVMASMPLLEVHILDFHGDLYGLELRVEFIEKIRDERKFDSLEALTKAISSDVLAACSLSRPV</sequence>
<evidence type="ECO:0000256" key="10">
    <source>
        <dbReference type="ARBA" id="ARBA00022827"/>
    </source>
</evidence>
<dbReference type="GO" id="GO:0003919">
    <property type="term" value="F:FMN adenylyltransferase activity"/>
    <property type="evidence" value="ECO:0007669"/>
    <property type="project" value="UniProtKB-UniRule"/>
</dbReference>
<dbReference type="Gene3D" id="2.40.30.30">
    <property type="entry name" value="Riboflavin kinase-like"/>
    <property type="match status" value="1"/>
</dbReference>
<evidence type="ECO:0000256" key="12">
    <source>
        <dbReference type="ARBA" id="ARBA00023268"/>
    </source>
</evidence>
<name>A0AA90SEA9_9GAMM</name>
<keyword evidence="4 15" id="KW-0285">Flavoprotein</keyword>
<keyword evidence="11 15" id="KW-0067">ATP-binding</keyword>
<dbReference type="SMART" id="SM00904">
    <property type="entry name" value="Flavokinase"/>
    <property type="match status" value="1"/>
</dbReference>
<dbReference type="SUPFAM" id="SSF82114">
    <property type="entry name" value="Riboflavin kinase-like"/>
    <property type="match status" value="1"/>
</dbReference>
<dbReference type="InterPro" id="IPR015864">
    <property type="entry name" value="FAD_synthase"/>
</dbReference>
<dbReference type="GO" id="GO:0006747">
    <property type="term" value="P:FAD biosynthetic process"/>
    <property type="evidence" value="ECO:0007669"/>
    <property type="project" value="UniProtKB-UniRule"/>
</dbReference>
<evidence type="ECO:0000256" key="3">
    <source>
        <dbReference type="ARBA" id="ARBA00005201"/>
    </source>
</evidence>
<keyword evidence="6 15" id="KW-0808">Transferase</keyword>
<evidence type="ECO:0000259" key="16">
    <source>
        <dbReference type="SMART" id="SM00904"/>
    </source>
</evidence>
<dbReference type="NCBIfam" id="NF004159">
    <property type="entry name" value="PRK05627.1-2"/>
    <property type="match status" value="1"/>
</dbReference>
<evidence type="ECO:0000256" key="4">
    <source>
        <dbReference type="ARBA" id="ARBA00022630"/>
    </source>
</evidence>
<dbReference type="GO" id="GO:0009231">
    <property type="term" value="P:riboflavin biosynthetic process"/>
    <property type="evidence" value="ECO:0007669"/>
    <property type="project" value="InterPro"/>
</dbReference>
<dbReference type="AlphaFoldDB" id="A0AA90SEA9"/>
<protein>
    <recommendedName>
        <fullName evidence="15">Riboflavin biosynthesis protein</fullName>
    </recommendedName>
    <domain>
        <recommendedName>
            <fullName evidence="15">Riboflavin kinase</fullName>
            <ecNumber evidence="15">2.7.1.26</ecNumber>
        </recommendedName>
        <alternativeName>
            <fullName evidence="15">Flavokinase</fullName>
        </alternativeName>
    </domain>
    <domain>
        <recommendedName>
            <fullName evidence="15">FMN adenylyltransferase</fullName>
            <ecNumber evidence="15">2.7.7.2</ecNumber>
        </recommendedName>
        <alternativeName>
            <fullName evidence="15">FAD pyrophosphorylase</fullName>
        </alternativeName>
        <alternativeName>
            <fullName evidence="15">FAD synthase</fullName>
        </alternativeName>
    </domain>
</protein>
<dbReference type="InterPro" id="IPR014729">
    <property type="entry name" value="Rossmann-like_a/b/a_fold"/>
</dbReference>
<dbReference type="NCBIfam" id="NF004160">
    <property type="entry name" value="PRK05627.1-3"/>
    <property type="match status" value="1"/>
</dbReference>
<evidence type="ECO:0000256" key="11">
    <source>
        <dbReference type="ARBA" id="ARBA00022840"/>
    </source>
</evidence>
<dbReference type="FunFam" id="3.40.50.620:FF:000021">
    <property type="entry name" value="Riboflavin biosynthesis protein"/>
    <property type="match status" value="1"/>
</dbReference>
<evidence type="ECO:0000256" key="8">
    <source>
        <dbReference type="ARBA" id="ARBA00022741"/>
    </source>
</evidence>
<evidence type="ECO:0000256" key="6">
    <source>
        <dbReference type="ARBA" id="ARBA00022679"/>
    </source>
</evidence>
<evidence type="ECO:0000256" key="15">
    <source>
        <dbReference type="PIRNR" id="PIRNR004491"/>
    </source>
</evidence>
<dbReference type="InterPro" id="IPR002606">
    <property type="entry name" value="Riboflavin_kinase_bac"/>
</dbReference>
<dbReference type="GO" id="GO:0008531">
    <property type="term" value="F:riboflavin kinase activity"/>
    <property type="evidence" value="ECO:0007669"/>
    <property type="project" value="UniProtKB-UniRule"/>
</dbReference>
<keyword evidence="18" id="KW-1185">Reference proteome</keyword>
<comment type="function">
    <text evidence="1">Catalyzes the phosphorylation of riboflavin to FMN followed by the adenylation of FMN to FAD.</text>
</comment>
<dbReference type="NCBIfam" id="NF004162">
    <property type="entry name" value="PRK05627.1-5"/>
    <property type="match status" value="1"/>
</dbReference>
<comment type="similarity">
    <text evidence="15">Belongs to the ribF family.</text>
</comment>
<dbReference type="NCBIfam" id="NF004163">
    <property type="entry name" value="PRK05627.1-6"/>
    <property type="match status" value="1"/>
</dbReference>
<proteinExistence type="inferred from homology"/>
<keyword evidence="7 15" id="KW-0548">Nucleotidyltransferase</keyword>
<dbReference type="EC" id="2.7.7.2" evidence="15"/>
<comment type="caution">
    <text evidence="17">The sequence shown here is derived from an EMBL/GenBank/DDBJ whole genome shotgun (WGS) entry which is preliminary data.</text>
</comment>
<dbReference type="PIRSF" id="PIRSF004491">
    <property type="entry name" value="FAD_Synth"/>
    <property type="match status" value="1"/>
</dbReference>
<evidence type="ECO:0000256" key="14">
    <source>
        <dbReference type="ARBA" id="ARBA00049494"/>
    </source>
</evidence>
<gene>
    <name evidence="17" type="primary">ribF</name>
    <name evidence="17" type="ORF">QS748_14325</name>
</gene>
<dbReference type="InterPro" id="IPR023468">
    <property type="entry name" value="Riboflavin_kinase"/>
</dbReference>
<dbReference type="CDD" id="cd02064">
    <property type="entry name" value="FAD_synthetase_N"/>
    <property type="match status" value="1"/>
</dbReference>
<evidence type="ECO:0000256" key="9">
    <source>
        <dbReference type="ARBA" id="ARBA00022777"/>
    </source>
</evidence>
<comment type="pathway">
    <text evidence="3 15">Cofactor biosynthesis; FMN biosynthesis; FMN from riboflavin (ATP route): step 1/1.</text>
</comment>
<dbReference type="EMBL" id="JASXSV010000040">
    <property type="protein sequence ID" value="MDP0590292.1"/>
    <property type="molecule type" value="Genomic_DNA"/>
</dbReference>
<evidence type="ECO:0000256" key="13">
    <source>
        <dbReference type="ARBA" id="ARBA00047880"/>
    </source>
</evidence>
<evidence type="ECO:0000313" key="17">
    <source>
        <dbReference type="EMBL" id="MDP0590292.1"/>
    </source>
</evidence>
<dbReference type="GO" id="GO:0009398">
    <property type="term" value="P:FMN biosynthetic process"/>
    <property type="evidence" value="ECO:0007669"/>
    <property type="project" value="UniProtKB-UniRule"/>
</dbReference>
<keyword evidence="9 15" id="KW-0418">Kinase</keyword>
<dbReference type="Pfam" id="PF06574">
    <property type="entry name" value="FAD_syn"/>
    <property type="match status" value="1"/>
</dbReference>
<feature type="domain" description="Riboflavin kinase" evidence="16">
    <location>
        <begin position="183"/>
        <end position="306"/>
    </location>
</feature>
<dbReference type="GO" id="GO:0005524">
    <property type="term" value="F:ATP binding"/>
    <property type="evidence" value="ECO:0007669"/>
    <property type="project" value="UniProtKB-UniRule"/>
</dbReference>
<dbReference type="Gene3D" id="3.40.50.620">
    <property type="entry name" value="HUPs"/>
    <property type="match status" value="1"/>
</dbReference>
<evidence type="ECO:0000256" key="1">
    <source>
        <dbReference type="ARBA" id="ARBA00002121"/>
    </source>
</evidence>
<dbReference type="SUPFAM" id="SSF52374">
    <property type="entry name" value="Nucleotidylyl transferase"/>
    <property type="match status" value="1"/>
</dbReference>
<dbReference type="InterPro" id="IPR023465">
    <property type="entry name" value="Riboflavin_kinase_dom_sf"/>
</dbReference>
<keyword evidence="8 15" id="KW-0547">Nucleotide-binding</keyword>
<dbReference type="InterPro" id="IPR015865">
    <property type="entry name" value="Riboflavin_kinase_bac/euk"/>
</dbReference>
<dbReference type="NCBIfam" id="TIGR00083">
    <property type="entry name" value="ribF"/>
    <property type="match status" value="1"/>
</dbReference>
<evidence type="ECO:0000256" key="5">
    <source>
        <dbReference type="ARBA" id="ARBA00022643"/>
    </source>
</evidence>
<dbReference type="PANTHER" id="PTHR22749">
    <property type="entry name" value="RIBOFLAVIN KINASE/FMN ADENYLYLTRANSFERASE"/>
    <property type="match status" value="1"/>
</dbReference>
<reference evidence="17 18" key="1">
    <citation type="journal article" date="2023" name="bioRxiv">
        <title>An intranuclear bacterial parasite of deep-sea mussels expresses apoptosis inhibitors acquired from its host.</title>
        <authorList>
            <person name="Gonzalez Porras M.A."/>
            <person name="Assie A."/>
            <person name="Tietjen M."/>
            <person name="Violette M."/>
            <person name="Kleiner M."/>
            <person name="Gruber-Vodicka H."/>
            <person name="Dubilier N."/>
            <person name="Leisch N."/>
        </authorList>
    </citation>
    <scope>NUCLEOTIDE SEQUENCE [LARGE SCALE GENOMIC DNA]</scope>
    <source>
        <strain evidence="17">IAP13</strain>
    </source>
</reference>
<keyword evidence="5 15" id="KW-0288">FMN</keyword>
<evidence type="ECO:0000256" key="7">
    <source>
        <dbReference type="ARBA" id="ARBA00022695"/>
    </source>
</evidence>
<dbReference type="EC" id="2.7.1.26" evidence="15"/>
<dbReference type="Pfam" id="PF01687">
    <property type="entry name" value="Flavokinase"/>
    <property type="match status" value="1"/>
</dbReference>
<keyword evidence="12" id="KW-0511">Multifunctional enzyme</keyword>
<evidence type="ECO:0000313" key="18">
    <source>
        <dbReference type="Proteomes" id="UP001178148"/>
    </source>
</evidence>
<keyword evidence="10 15" id="KW-0274">FAD</keyword>